<name>A0A0G4KJA9_VERLO</name>
<gene>
    <name evidence="3" type="ORF">BN1708_009533</name>
    <name evidence="4" type="ORF">BN1723_007321</name>
</gene>
<reference evidence="5 6" key="1">
    <citation type="submission" date="2015-05" db="EMBL/GenBank/DDBJ databases">
        <authorList>
            <person name="Fogelqvist Johan"/>
        </authorList>
    </citation>
    <scope>NUCLEOTIDE SEQUENCE [LARGE SCALE GENOMIC DNA]</scope>
    <source>
        <strain evidence="3">VL1</strain>
        <strain evidence="4">VL2</strain>
    </source>
</reference>
<dbReference type="EMBL" id="CVQH01001336">
    <property type="protein sequence ID" value="CRK00305.1"/>
    <property type="molecule type" value="Genomic_DNA"/>
</dbReference>
<evidence type="ECO:0000313" key="4">
    <source>
        <dbReference type="EMBL" id="CRK47063.1"/>
    </source>
</evidence>
<keyword evidence="5" id="KW-1185">Reference proteome</keyword>
<proteinExistence type="predicted"/>
<dbReference type="Proteomes" id="UP000045706">
    <property type="component" value="Unassembled WGS sequence"/>
</dbReference>
<accession>A0A0G4KJA9</accession>
<evidence type="ECO:0000256" key="2">
    <source>
        <dbReference type="SAM" id="MobiDB-lite"/>
    </source>
</evidence>
<evidence type="ECO:0000313" key="6">
    <source>
        <dbReference type="Proteomes" id="UP000045706"/>
    </source>
</evidence>
<evidence type="ECO:0000313" key="5">
    <source>
        <dbReference type="Proteomes" id="UP000044602"/>
    </source>
</evidence>
<feature type="region of interest" description="Disordered" evidence="2">
    <location>
        <begin position="1"/>
        <end position="49"/>
    </location>
</feature>
<organism evidence="3 5">
    <name type="scientific">Verticillium longisporum</name>
    <name type="common">Verticillium dahliae var. longisporum</name>
    <dbReference type="NCBI Taxonomy" id="100787"/>
    <lineage>
        <taxon>Eukaryota</taxon>
        <taxon>Fungi</taxon>
        <taxon>Dikarya</taxon>
        <taxon>Ascomycota</taxon>
        <taxon>Pezizomycotina</taxon>
        <taxon>Sordariomycetes</taxon>
        <taxon>Hypocreomycetidae</taxon>
        <taxon>Glomerellales</taxon>
        <taxon>Plectosphaerellaceae</taxon>
        <taxon>Verticillium</taxon>
    </lineage>
</organism>
<dbReference type="AlphaFoldDB" id="A0A0G4KJA9"/>
<protein>
    <submittedName>
        <fullName evidence="3">Uncharacterized protein</fullName>
    </submittedName>
</protein>
<feature type="compositionally biased region" description="Polar residues" evidence="2">
    <location>
        <begin position="1"/>
        <end position="15"/>
    </location>
</feature>
<feature type="coiled-coil region" evidence="1">
    <location>
        <begin position="338"/>
        <end position="369"/>
    </location>
</feature>
<evidence type="ECO:0000313" key="3">
    <source>
        <dbReference type="EMBL" id="CRK00305.1"/>
    </source>
</evidence>
<evidence type="ECO:0000256" key="1">
    <source>
        <dbReference type="SAM" id="Coils"/>
    </source>
</evidence>
<keyword evidence="1" id="KW-0175">Coiled coil</keyword>
<feature type="compositionally biased region" description="Polar residues" evidence="2">
    <location>
        <begin position="36"/>
        <end position="46"/>
    </location>
</feature>
<sequence length="412" mass="46405">MQQFSRSPVRSSKSFRQPHHGSAIPTPRDTERSNKRGTGTPLTSFRSRLFGYDDLNQSRSLAGSEVRRPGRDRETHPFTPYIAVVADHERTELQPNRPFRSAFEHGRFTDRKARLNQPQDGVSHTPKDITPAKCEASPLLQLLLKPQHSGTVYPSRVEKRPIRGSKSGEIVNDIRHNYHKATQPLREAAARASAIEAPRQPPASNAKSIDELKDRYGELSAALQADASAALDDSHAALAERVSVLSAEQGEFLNRYADLTVDFGQPLSESYVYDQEREGDAPGEKIFVGDVVAELQEHLVETEKLLAGEWERWDECKAAEERAAASLIQDLKARPDLHGRLDCEVKKWEKEMQRLAKRAADKMSQLEKVRDLITTARSGTLTVFTPKSLERERNDAIRRSAASFELELRQFH</sequence>
<dbReference type="Proteomes" id="UP000044602">
    <property type="component" value="Unassembled WGS sequence"/>
</dbReference>
<dbReference type="EMBL" id="CVQI01036162">
    <property type="protein sequence ID" value="CRK47063.1"/>
    <property type="molecule type" value="Genomic_DNA"/>
</dbReference>